<accession>B8IEZ2</accession>
<dbReference type="Proteomes" id="UP000008207">
    <property type="component" value="Chromosome"/>
</dbReference>
<feature type="region of interest" description="Disordered" evidence="1">
    <location>
        <begin position="103"/>
        <end position="161"/>
    </location>
</feature>
<keyword evidence="3" id="KW-1185">Reference proteome</keyword>
<reference evidence="2 3" key="1">
    <citation type="submission" date="2009-01" db="EMBL/GenBank/DDBJ databases">
        <title>Complete sequence of chromosome of Methylobacterium nodulans ORS 2060.</title>
        <authorList>
            <consortium name="US DOE Joint Genome Institute"/>
            <person name="Lucas S."/>
            <person name="Copeland A."/>
            <person name="Lapidus A."/>
            <person name="Glavina del Rio T."/>
            <person name="Dalin E."/>
            <person name="Tice H."/>
            <person name="Bruce D."/>
            <person name="Goodwin L."/>
            <person name="Pitluck S."/>
            <person name="Sims D."/>
            <person name="Brettin T."/>
            <person name="Detter J.C."/>
            <person name="Han C."/>
            <person name="Larimer F."/>
            <person name="Land M."/>
            <person name="Hauser L."/>
            <person name="Kyrpides N."/>
            <person name="Ivanova N."/>
            <person name="Marx C.J."/>
            <person name="Richardson P."/>
        </authorList>
    </citation>
    <scope>NUCLEOTIDE SEQUENCE [LARGE SCALE GENOMIC DNA]</scope>
    <source>
        <strain evidence="3">LMG 21967 / CNCM I-2342 / ORS 2060</strain>
    </source>
</reference>
<dbReference type="KEGG" id="mno:Mnod_0671"/>
<evidence type="ECO:0000313" key="3">
    <source>
        <dbReference type="Proteomes" id="UP000008207"/>
    </source>
</evidence>
<evidence type="ECO:0000313" key="2">
    <source>
        <dbReference type="EMBL" id="ACL55703.1"/>
    </source>
</evidence>
<dbReference type="HOGENOM" id="CLU_1413734_0_0_5"/>
<gene>
    <name evidence="2" type="ordered locus">Mnod_0671</name>
</gene>
<feature type="compositionally biased region" description="Low complexity" evidence="1">
    <location>
        <begin position="103"/>
        <end position="124"/>
    </location>
</feature>
<evidence type="ECO:0000256" key="1">
    <source>
        <dbReference type="SAM" id="MobiDB-lite"/>
    </source>
</evidence>
<dbReference type="eggNOG" id="ENOG502ZND7">
    <property type="taxonomic scope" value="Bacteria"/>
</dbReference>
<dbReference type="AlphaFoldDB" id="B8IEZ2"/>
<protein>
    <submittedName>
        <fullName evidence="2">Uncharacterized protein</fullName>
    </submittedName>
</protein>
<sequence length="161" mass="16765">MALEIDGLAILCAIAEAPQAFPAIRQDVGKVAQSLVTKQLKAKDLTLDALRQLQAALGPQPLALVVESLSDAEVRTLVTRLDRTNAALKAATPVEHRRRLLALAAGAEPETTPATAPTAKPAGARSRRKAAPEPSPAGPPTGRALDSAAMAAVPPRRRRPA</sequence>
<dbReference type="OrthoDB" id="8005831at2"/>
<dbReference type="STRING" id="460265.Mnod_0671"/>
<dbReference type="EMBL" id="CP001349">
    <property type="protein sequence ID" value="ACL55703.1"/>
    <property type="molecule type" value="Genomic_DNA"/>
</dbReference>
<dbReference type="RefSeq" id="WP_015927408.1">
    <property type="nucleotide sequence ID" value="NC_011894.1"/>
</dbReference>
<name>B8IEZ2_METNO</name>
<organism evidence="2 3">
    <name type="scientific">Methylobacterium nodulans (strain LMG 21967 / CNCM I-2342 / ORS 2060)</name>
    <dbReference type="NCBI Taxonomy" id="460265"/>
    <lineage>
        <taxon>Bacteria</taxon>
        <taxon>Pseudomonadati</taxon>
        <taxon>Pseudomonadota</taxon>
        <taxon>Alphaproteobacteria</taxon>
        <taxon>Hyphomicrobiales</taxon>
        <taxon>Methylobacteriaceae</taxon>
        <taxon>Methylobacterium</taxon>
    </lineage>
</organism>
<proteinExistence type="predicted"/>